<evidence type="ECO:0008006" key="2">
    <source>
        <dbReference type="Google" id="ProtNLM"/>
    </source>
</evidence>
<protein>
    <recommendedName>
        <fullName evidence="2">Damage-control phosphatase ARMT1-like metal-binding domain-containing protein</fullName>
    </recommendedName>
</protein>
<dbReference type="SUPFAM" id="SSF111321">
    <property type="entry name" value="AF1104-like"/>
    <property type="match status" value="1"/>
</dbReference>
<dbReference type="AlphaFoldDB" id="E1YHD8"/>
<name>E1YHD8_9BACT</name>
<dbReference type="EMBL" id="FR695874">
    <property type="protein sequence ID" value="CBX30057.1"/>
    <property type="molecule type" value="Genomic_DNA"/>
</dbReference>
<evidence type="ECO:0000313" key="1">
    <source>
        <dbReference type="EMBL" id="CBX30057.1"/>
    </source>
</evidence>
<dbReference type="InterPro" id="IPR036075">
    <property type="entry name" value="ARMT-1-like_metal-bd_sf"/>
</dbReference>
<reference evidence="1" key="1">
    <citation type="journal article" date="2011" name="Environ. Microbiol.">
        <title>Genomic insights into the metabolic potential of the polycyclic aromatic hydrocarbon degrading sulfate-reducing Deltaproteobacterium N47.</title>
        <authorList>
            <person name="Bergmann F."/>
            <person name="Selesi D."/>
            <person name="Weinmaier T."/>
            <person name="Tischler P."/>
            <person name="Rattei T."/>
            <person name="Meckenstock R.U."/>
        </authorList>
    </citation>
    <scope>NUCLEOTIDE SEQUENCE</scope>
</reference>
<accession>E1YHD8</accession>
<gene>
    <name evidence="1" type="ORF">N47_D28660</name>
</gene>
<sequence>MYTERENPEKDAWHIAFFIENHLDYNSYPGQVATPEQVRFMVYTEEEECYYPCSDKMFESIINRNNQNFVNEKYNAVLERIFHVVDEQIEDENENNFLKSLIKIKFMHETRDAIMLPSRLEKRLLRIFINHSNISDPYLCEKAFRNNSTKIIIKSECCKKALDIIYPSYFKDIPDTISNIRKLADYLELKRLFTLSVENSLWTSAKSAGYAEEDFLKIFERKFTGNGADLLFDLICKKNSDSGQEVRKKILWLIDEAGEAVVDITIVNYLVKLGHKIILVFKEGPLFTKTTFYDAMMDEAFAEDLKGAYFIKDSNLGKNDLIRIIRSDNDIMAISDGIFENVNLLLTSTTFARFFKEADFIISRGYDQKRRFFDTHFQFTQDIFNISAGENDSVNISYKPKHPLVIKFSYENLERKAKSIINQMSEAKKKGMTVIFYSGIIGSIPGKIKMAKRIMSIFIQHLRERFAMTFIINPSEYYETGMDADDLMYMWEIVQTSGLIDIWRFQSYEDIVEAFQIMGRKVPPEWVGKDATFSTGCTKEMKIAGEVLEKHPEMQIIGPPKEKFMRRNEYGVGKMYDQRLGDICNF</sequence>
<organism evidence="1">
    <name type="scientific">uncultured Desulfobacterium sp</name>
    <dbReference type="NCBI Taxonomy" id="201089"/>
    <lineage>
        <taxon>Bacteria</taxon>
        <taxon>Pseudomonadati</taxon>
        <taxon>Thermodesulfobacteriota</taxon>
        <taxon>Desulfobacteria</taxon>
        <taxon>Desulfobacterales</taxon>
        <taxon>Desulfobacteriaceae</taxon>
        <taxon>Desulfobacterium</taxon>
        <taxon>environmental samples</taxon>
    </lineage>
</organism>
<dbReference type="Gene3D" id="3.40.50.10880">
    <property type="entry name" value="Uncharacterised protein PF01937, DUF89, domain 3"/>
    <property type="match status" value="1"/>
</dbReference>
<proteinExistence type="predicted"/>